<keyword evidence="2" id="KW-1003">Cell membrane</keyword>
<dbReference type="InterPro" id="IPR017452">
    <property type="entry name" value="GPCR_Rhodpsn_7TM"/>
</dbReference>
<keyword evidence="6 10" id="KW-0472">Membrane</keyword>
<evidence type="ECO:0000256" key="6">
    <source>
        <dbReference type="ARBA" id="ARBA00023136"/>
    </source>
</evidence>
<dbReference type="PANTHER" id="PTHR22750">
    <property type="entry name" value="G-PROTEIN COUPLED RECEPTOR"/>
    <property type="match status" value="1"/>
</dbReference>
<gene>
    <name evidence="13" type="primary">GPR119</name>
</gene>
<evidence type="ECO:0000256" key="4">
    <source>
        <dbReference type="ARBA" id="ARBA00022989"/>
    </source>
</evidence>
<evidence type="ECO:0000256" key="8">
    <source>
        <dbReference type="ARBA" id="ARBA00023224"/>
    </source>
</evidence>
<feature type="transmembrane region" description="Helical" evidence="10">
    <location>
        <begin position="100"/>
        <end position="122"/>
    </location>
</feature>
<dbReference type="InterPro" id="IPR000276">
    <property type="entry name" value="GPCR_Rhodpsn"/>
</dbReference>
<keyword evidence="8 9" id="KW-0807">Transducer</keyword>
<evidence type="ECO:0000256" key="5">
    <source>
        <dbReference type="ARBA" id="ARBA00023040"/>
    </source>
</evidence>
<dbReference type="PROSITE" id="PS50262">
    <property type="entry name" value="G_PROTEIN_RECEP_F1_2"/>
    <property type="match status" value="1"/>
</dbReference>
<feature type="domain" description="G-protein coupled receptors family 1 profile" evidence="11">
    <location>
        <begin position="1"/>
        <end position="257"/>
    </location>
</feature>
<sequence length="309" mass="34388">MGNVCFGVLLAILAFLIMAINALVAVALVRSLVGFTITGLVTEELAGPTHHTSRNYCILRMACIACPSAASILTVILVAFDRYLAIKHPFRYFKVMHGLVVGACIGGLWLLAFLIGFLPLIVQSFQKKSYQEPCTFFGVFHPTYMLTIFCVAFFPALFAFVYIHCHLLKIASSHAQQIREREQIRSSGTCPALQPSSDTKAMRTVTILVGCFVLSWSPFFVGSIVQAACGGCISRNILEHYLWVLGLCNSLMNPVVYAYWQKEVRLQIYQMCLCMKRKVFPLFHADSRHHTPSGTLASVHTISLPKLEE</sequence>
<feature type="transmembrane region" description="Helical" evidence="10">
    <location>
        <begin position="142"/>
        <end position="163"/>
    </location>
</feature>
<evidence type="ECO:0000313" key="13">
    <source>
        <dbReference type="RefSeq" id="XP_015261633.1"/>
    </source>
</evidence>
<proteinExistence type="inferred from homology"/>
<comment type="similarity">
    <text evidence="9">Belongs to the G-protein coupled receptor 1 family.</text>
</comment>
<keyword evidence="3 9" id="KW-0812">Transmembrane</keyword>
<dbReference type="PRINTS" id="PR00237">
    <property type="entry name" value="GPCRRHODOPSN"/>
</dbReference>
<dbReference type="PROSITE" id="PS00237">
    <property type="entry name" value="G_PROTEIN_RECEP_F1_1"/>
    <property type="match status" value="1"/>
</dbReference>
<evidence type="ECO:0000256" key="3">
    <source>
        <dbReference type="ARBA" id="ARBA00022692"/>
    </source>
</evidence>
<evidence type="ECO:0000259" key="11">
    <source>
        <dbReference type="PROSITE" id="PS50262"/>
    </source>
</evidence>
<organism evidence="12 13">
    <name type="scientific">Gekko japonicus</name>
    <name type="common">Schlegel's Japanese gecko</name>
    <dbReference type="NCBI Taxonomy" id="146911"/>
    <lineage>
        <taxon>Eukaryota</taxon>
        <taxon>Metazoa</taxon>
        <taxon>Chordata</taxon>
        <taxon>Craniata</taxon>
        <taxon>Vertebrata</taxon>
        <taxon>Euteleostomi</taxon>
        <taxon>Lepidosauria</taxon>
        <taxon>Squamata</taxon>
        <taxon>Bifurcata</taxon>
        <taxon>Gekkota</taxon>
        <taxon>Gekkonidae</taxon>
        <taxon>Gekkoninae</taxon>
        <taxon>Gekko</taxon>
    </lineage>
</organism>
<feature type="transmembrane region" description="Helical" evidence="10">
    <location>
        <begin position="240"/>
        <end position="260"/>
    </location>
</feature>
<dbReference type="RefSeq" id="XP_015261633.1">
    <property type="nucleotide sequence ID" value="XM_015406147.1"/>
</dbReference>
<evidence type="ECO:0000313" key="12">
    <source>
        <dbReference type="Proteomes" id="UP000694871"/>
    </source>
</evidence>
<dbReference type="Gene3D" id="1.20.1070.10">
    <property type="entry name" value="Rhodopsin 7-helix transmembrane proteins"/>
    <property type="match status" value="1"/>
</dbReference>
<evidence type="ECO:0000256" key="9">
    <source>
        <dbReference type="RuleBase" id="RU000688"/>
    </source>
</evidence>
<evidence type="ECO:0000256" key="2">
    <source>
        <dbReference type="ARBA" id="ARBA00022475"/>
    </source>
</evidence>
<dbReference type="SUPFAM" id="SSF81321">
    <property type="entry name" value="Family A G protein-coupled receptor-like"/>
    <property type="match status" value="1"/>
</dbReference>
<accession>A0ABM1JJJ6</accession>
<evidence type="ECO:0000256" key="10">
    <source>
        <dbReference type="SAM" id="Phobius"/>
    </source>
</evidence>
<evidence type="ECO:0000256" key="7">
    <source>
        <dbReference type="ARBA" id="ARBA00023170"/>
    </source>
</evidence>
<evidence type="ECO:0000256" key="1">
    <source>
        <dbReference type="ARBA" id="ARBA00004651"/>
    </source>
</evidence>
<keyword evidence="7 9" id="KW-0675">Receptor</keyword>
<protein>
    <submittedName>
        <fullName evidence="13">Glucose-dependent insulinotropic receptor</fullName>
    </submittedName>
</protein>
<name>A0ABM1JJJ6_GEKJA</name>
<dbReference type="Pfam" id="PF00001">
    <property type="entry name" value="7tm_1"/>
    <property type="match status" value="1"/>
</dbReference>
<comment type="subcellular location">
    <subcellularLocation>
        <location evidence="1">Cell membrane</location>
        <topology evidence="1">Multi-pass membrane protein</topology>
    </subcellularLocation>
</comment>
<keyword evidence="12" id="KW-1185">Reference proteome</keyword>
<feature type="transmembrane region" description="Helical" evidence="10">
    <location>
        <begin position="205"/>
        <end position="228"/>
    </location>
</feature>
<dbReference type="Proteomes" id="UP000694871">
    <property type="component" value="Unplaced"/>
</dbReference>
<dbReference type="GeneID" id="107106062"/>
<keyword evidence="5 9" id="KW-0297">G-protein coupled receptor</keyword>
<reference evidence="13" key="1">
    <citation type="submission" date="2025-08" db="UniProtKB">
        <authorList>
            <consortium name="RefSeq"/>
        </authorList>
    </citation>
    <scope>IDENTIFICATION</scope>
</reference>
<keyword evidence="4 10" id="KW-1133">Transmembrane helix</keyword>
<feature type="transmembrane region" description="Helical" evidence="10">
    <location>
        <begin position="58"/>
        <end position="80"/>
    </location>
</feature>